<evidence type="ECO:0000313" key="2">
    <source>
        <dbReference type="Proteomes" id="UP000193944"/>
    </source>
</evidence>
<dbReference type="Gene3D" id="3.80.10.10">
    <property type="entry name" value="Ribonuclease Inhibitor"/>
    <property type="match status" value="1"/>
</dbReference>
<name>A0A1Y1WE01_9FUNG</name>
<keyword evidence="2" id="KW-1185">Reference proteome</keyword>
<accession>A0A1Y1WE01</accession>
<reference evidence="1 2" key="1">
    <citation type="submission" date="2016-08" db="EMBL/GenBank/DDBJ databases">
        <title>A Parts List for Fungal Cellulosomes Revealed by Comparative Genomics.</title>
        <authorList>
            <consortium name="DOE Joint Genome Institute"/>
            <person name="Haitjema C.H."/>
            <person name="Gilmore S.P."/>
            <person name="Henske J.K."/>
            <person name="Solomon K.V."/>
            <person name="De Groot R."/>
            <person name="Kuo A."/>
            <person name="Mondo S.J."/>
            <person name="Salamov A.A."/>
            <person name="Labutti K."/>
            <person name="Zhao Z."/>
            <person name="Chiniquy J."/>
            <person name="Barry K."/>
            <person name="Brewer H.M."/>
            <person name="Purvine S.O."/>
            <person name="Wright A.T."/>
            <person name="Boxma B."/>
            <person name="Van Alen T."/>
            <person name="Hackstein J.H."/>
            <person name="Baker S.E."/>
            <person name="Grigoriev I.V."/>
            <person name="O'Malley M.A."/>
        </authorList>
    </citation>
    <scope>NUCLEOTIDE SEQUENCE [LARGE SCALE GENOMIC DNA]</scope>
    <source>
        <strain evidence="1 2">S4</strain>
    </source>
</reference>
<dbReference type="SUPFAM" id="SSF52058">
    <property type="entry name" value="L domain-like"/>
    <property type="match status" value="1"/>
</dbReference>
<protein>
    <recommendedName>
        <fullName evidence="3">L domain-like protein</fullName>
    </recommendedName>
</protein>
<dbReference type="AlphaFoldDB" id="A0A1Y1WE01"/>
<evidence type="ECO:0000313" key="1">
    <source>
        <dbReference type="EMBL" id="ORX71751.1"/>
    </source>
</evidence>
<evidence type="ECO:0008006" key="3">
    <source>
        <dbReference type="Google" id="ProtNLM"/>
    </source>
</evidence>
<sequence>MITKSLSLSKSISVFLNFNRITNLPDILNDIESLRYLKLNENLIDAVFPEAINKVTTLNSM</sequence>
<organism evidence="1 2">
    <name type="scientific">Anaeromyces robustus</name>
    <dbReference type="NCBI Taxonomy" id="1754192"/>
    <lineage>
        <taxon>Eukaryota</taxon>
        <taxon>Fungi</taxon>
        <taxon>Fungi incertae sedis</taxon>
        <taxon>Chytridiomycota</taxon>
        <taxon>Chytridiomycota incertae sedis</taxon>
        <taxon>Neocallimastigomycetes</taxon>
        <taxon>Neocallimastigales</taxon>
        <taxon>Neocallimastigaceae</taxon>
        <taxon>Anaeromyces</taxon>
    </lineage>
</organism>
<dbReference type="Proteomes" id="UP000193944">
    <property type="component" value="Unassembled WGS sequence"/>
</dbReference>
<reference evidence="1 2" key="2">
    <citation type="submission" date="2016-08" db="EMBL/GenBank/DDBJ databases">
        <title>Pervasive Adenine N6-methylation of Active Genes in Fungi.</title>
        <authorList>
            <consortium name="DOE Joint Genome Institute"/>
            <person name="Mondo S.J."/>
            <person name="Dannebaum R.O."/>
            <person name="Kuo R.C."/>
            <person name="Labutti K."/>
            <person name="Haridas S."/>
            <person name="Kuo A."/>
            <person name="Salamov A."/>
            <person name="Ahrendt S.R."/>
            <person name="Lipzen A."/>
            <person name="Sullivan W."/>
            <person name="Andreopoulos W.B."/>
            <person name="Clum A."/>
            <person name="Lindquist E."/>
            <person name="Daum C."/>
            <person name="Ramamoorthy G.K."/>
            <person name="Gryganskyi A."/>
            <person name="Culley D."/>
            <person name="Magnuson J.K."/>
            <person name="James T.Y."/>
            <person name="O'Malley M.A."/>
            <person name="Stajich J.E."/>
            <person name="Spatafora J.W."/>
            <person name="Visel A."/>
            <person name="Grigoriev I.V."/>
        </authorList>
    </citation>
    <scope>NUCLEOTIDE SEQUENCE [LARGE SCALE GENOMIC DNA]</scope>
    <source>
        <strain evidence="1 2">S4</strain>
    </source>
</reference>
<dbReference type="EMBL" id="MCFG01000398">
    <property type="protein sequence ID" value="ORX71751.1"/>
    <property type="molecule type" value="Genomic_DNA"/>
</dbReference>
<proteinExistence type="predicted"/>
<dbReference type="InterPro" id="IPR032675">
    <property type="entry name" value="LRR_dom_sf"/>
</dbReference>
<gene>
    <name evidence="1" type="ORF">BCR32DRAFT_285786</name>
</gene>
<comment type="caution">
    <text evidence="1">The sequence shown here is derived from an EMBL/GenBank/DDBJ whole genome shotgun (WGS) entry which is preliminary data.</text>
</comment>